<dbReference type="GO" id="GO:0016740">
    <property type="term" value="F:transferase activity"/>
    <property type="evidence" value="ECO:0007669"/>
    <property type="project" value="UniProtKB-KW"/>
</dbReference>
<sequence length="214" mass="21463">MTFDPTKPVILLGAGGHAKVLLASLRRLGAQVLGSADRDGGDLGIPCLGGDEAVLGHSPDEVQLVNGIGSIAPGSARQRVFESFRQRGYRFATIVDPHAVVAEDVRLGEGVQIMAGAVIQPGCAIGDNAIVNTRAAIDHDCTVGAHAHVAPGVTLSGDVTVGEDAHMGIGACVIQGIAIGASALVAAGAVVIAPVAADASVKGVPARPFHRGKP</sequence>
<dbReference type="SUPFAM" id="SSF51161">
    <property type="entry name" value="Trimeric LpxA-like enzymes"/>
    <property type="match status" value="1"/>
</dbReference>
<keyword evidence="5" id="KW-0808">Transferase</keyword>
<keyword evidence="6" id="KW-1185">Reference proteome</keyword>
<evidence type="ECO:0000259" key="4">
    <source>
        <dbReference type="Pfam" id="PF17836"/>
    </source>
</evidence>
<comment type="similarity">
    <text evidence="1">Belongs to the transferase hexapeptide repeat family.</text>
</comment>
<feature type="domain" description="PglD N-terminal" evidence="4">
    <location>
        <begin position="9"/>
        <end position="82"/>
    </location>
</feature>
<accession>A0A364P305</accession>
<dbReference type="Pfam" id="PF00132">
    <property type="entry name" value="Hexapep"/>
    <property type="match status" value="1"/>
</dbReference>
<protein>
    <submittedName>
        <fullName evidence="5">Sugar acetyltransferase</fullName>
    </submittedName>
</protein>
<dbReference type="Gene3D" id="2.160.10.10">
    <property type="entry name" value="Hexapeptide repeat proteins"/>
    <property type="match status" value="1"/>
</dbReference>
<dbReference type="EMBL" id="PGTO01000001">
    <property type="protein sequence ID" value="RAU23547.1"/>
    <property type="molecule type" value="Genomic_DNA"/>
</dbReference>
<evidence type="ECO:0000256" key="3">
    <source>
        <dbReference type="PIRSR" id="PIRSR620019-2"/>
    </source>
</evidence>
<dbReference type="NCBIfam" id="TIGR03570">
    <property type="entry name" value="NeuD_NnaD"/>
    <property type="match status" value="1"/>
</dbReference>
<dbReference type="InterPro" id="IPR050179">
    <property type="entry name" value="Trans_hexapeptide_repeat"/>
</dbReference>
<evidence type="ECO:0000256" key="2">
    <source>
        <dbReference type="PIRSR" id="PIRSR620019-1"/>
    </source>
</evidence>
<feature type="binding site" evidence="3">
    <location>
        <position position="69"/>
    </location>
    <ligand>
        <name>substrate</name>
    </ligand>
</feature>
<feature type="active site" description="Proton acceptor" evidence="2">
    <location>
        <position position="139"/>
    </location>
</feature>
<reference evidence="5 6" key="1">
    <citation type="submission" date="2017-11" db="EMBL/GenBank/DDBJ databases">
        <title>Draft genome sequence of magnetotactic bacterium Magnetospirillum kuznetsovii LBB-42.</title>
        <authorList>
            <person name="Grouzdev D.S."/>
            <person name="Rysina M.S."/>
            <person name="Baslerov R.V."/>
            <person name="Koziaeva V."/>
        </authorList>
    </citation>
    <scope>NUCLEOTIDE SEQUENCE [LARGE SCALE GENOMIC DNA]</scope>
    <source>
        <strain evidence="5 6">LBB-42</strain>
    </source>
</reference>
<evidence type="ECO:0000313" key="6">
    <source>
        <dbReference type="Proteomes" id="UP000251075"/>
    </source>
</evidence>
<gene>
    <name evidence="5" type="ORF">CU669_00105</name>
</gene>
<evidence type="ECO:0000313" key="5">
    <source>
        <dbReference type="EMBL" id="RAU23547.1"/>
    </source>
</evidence>
<feature type="binding site" evidence="3">
    <location>
        <position position="148"/>
    </location>
    <ligand>
        <name>acetyl-CoA</name>
        <dbReference type="ChEBI" id="CHEBI:57288"/>
    </ligand>
</feature>
<dbReference type="OrthoDB" id="9815592at2"/>
<dbReference type="RefSeq" id="WP_112141777.1">
    <property type="nucleotide sequence ID" value="NZ_PGTO01000001.1"/>
</dbReference>
<organism evidence="5 6">
    <name type="scientific">Paramagnetospirillum kuznetsovii</name>
    <dbReference type="NCBI Taxonomy" id="2053833"/>
    <lineage>
        <taxon>Bacteria</taxon>
        <taxon>Pseudomonadati</taxon>
        <taxon>Pseudomonadota</taxon>
        <taxon>Alphaproteobacteria</taxon>
        <taxon>Rhodospirillales</taxon>
        <taxon>Magnetospirillaceae</taxon>
        <taxon>Paramagnetospirillum</taxon>
    </lineage>
</organism>
<dbReference type="InterPro" id="IPR041561">
    <property type="entry name" value="PglD_N"/>
</dbReference>
<dbReference type="AlphaFoldDB" id="A0A364P305"/>
<dbReference type="InterPro" id="IPR001451">
    <property type="entry name" value="Hexapep"/>
</dbReference>
<dbReference type="Proteomes" id="UP000251075">
    <property type="component" value="Unassembled WGS sequence"/>
</dbReference>
<dbReference type="InterPro" id="IPR020019">
    <property type="entry name" value="AcTrfase_PglD-like"/>
</dbReference>
<proteinExistence type="inferred from homology"/>
<dbReference type="PANTHER" id="PTHR43300:SF7">
    <property type="entry name" value="UDP-N-ACETYLBACILLOSAMINE N-ACETYLTRANSFERASE"/>
    <property type="match status" value="1"/>
</dbReference>
<dbReference type="Gene3D" id="3.40.50.20">
    <property type="match status" value="1"/>
</dbReference>
<feature type="site" description="Increases basicity of active site His" evidence="2">
    <location>
        <position position="140"/>
    </location>
</feature>
<dbReference type="InterPro" id="IPR011004">
    <property type="entry name" value="Trimer_LpxA-like_sf"/>
</dbReference>
<name>A0A364P305_9PROT</name>
<dbReference type="CDD" id="cd03360">
    <property type="entry name" value="LbH_AT_putative"/>
    <property type="match status" value="1"/>
</dbReference>
<dbReference type="Pfam" id="PF17836">
    <property type="entry name" value="PglD_N"/>
    <property type="match status" value="1"/>
</dbReference>
<dbReference type="PANTHER" id="PTHR43300">
    <property type="entry name" value="ACETYLTRANSFERASE"/>
    <property type="match status" value="1"/>
</dbReference>
<comment type="caution">
    <text evidence="5">The sequence shown here is derived from an EMBL/GenBank/DDBJ whole genome shotgun (WGS) entry which is preliminary data.</text>
</comment>
<feature type="binding site" evidence="3">
    <location>
        <position position="169"/>
    </location>
    <ligand>
        <name>acetyl-CoA</name>
        <dbReference type="ChEBI" id="CHEBI:57288"/>
    </ligand>
</feature>
<evidence type="ECO:0000256" key="1">
    <source>
        <dbReference type="ARBA" id="ARBA00007274"/>
    </source>
</evidence>